<dbReference type="GO" id="GO:0007165">
    <property type="term" value="P:signal transduction"/>
    <property type="evidence" value="ECO:0007669"/>
    <property type="project" value="InterPro"/>
</dbReference>
<organism evidence="3 4">
    <name type="scientific">Noviherbaspirillum humi</name>
    <dbReference type="NCBI Taxonomy" id="1688639"/>
    <lineage>
        <taxon>Bacteria</taxon>
        <taxon>Pseudomonadati</taxon>
        <taxon>Pseudomonadota</taxon>
        <taxon>Betaproteobacteria</taxon>
        <taxon>Burkholderiales</taxon>
        <taxon>Oxalobacteraceae</taxon>
        <taxon>Noviherbaspirillum</taxon>
    </lineage>
</organism>
<evidence type="ECO:0000313" key="3">
    <source>
        <dbReference type="EMBL" id="SNS23152.1"/>
    </source>
</evidence>
<sequence>MANGESDIDTGRRGLAPEGGARRTRLREFQAELMERMQAASTGLPHATRRLGLIAGGRRWLLNLQQAGEIVAAEAITEVPLTQDWYLGLVNIRGNLTGVVDLGRYLGLEAVTPDKQSRIIAFAPGLSFPCGLLASRVTGLRDVAEMTPQDRDPMLDPSWVARHYTDRLEQRWTEIDLLPLLQDPRFLQIGR</sequence>
<evidence type="ECO:0000256" key="1">
    <source>
        <dbReference type="SAM" id="MobiDB-lite"/>
    </source>
</evidence>
<dbReference type="GO" id="GO:0005829">
    <property type="term" value="C:cytosol"/>
    <property type="evidence" value="ECO:0007669"/>
    <property type="project" value="TreeGrafter"/>
</dbReference>
<name>A0A239CTI1_9BURK</name>
<proteinExistence type="predicted"/>
<feature type="region of interest" description="Disordered" evidence="1">
    <location>
        <begin position="1"/>
        <end position="21"/>
    </location>
</feature>
<evidence type="ECO:0000313" key="4">
    <source>
        <dbReference type="Proteomes" id="UP000198284"/>
    </source>
</evidence>
<dbReference type="RefSeq" id="WP_089397805.1">
    <property type="nucleotide sequence ID" value="NZ_FZOT01000001.1"/>
</dbReference>
<evidence type="ECO:0000259" key="2">
    <source>
        <dbReference type="PROSITE" id="PS50851"/>
    </source>
</evidence>
<dbReference type="GO" id="GO:0006935">
    <property type="term" value="P:chemotaxis"/>
    <property type="evidence" value="ECO:0007669"/>
    <property type="project" value="InterPro"/>
</dbReference>
<feature type="domain" description="CheW-like" evidence="2">
    <location>
        <begin position="47"/>
        <end position="191"/>
    </location>
</feature>
<dbReference type="PROSITE" id="PS50851">
    <property type="entry name" value="CHEW"/>
    <property type="match status" value="1"/>
</dbReference>
<keyword evidence="4" id="KW-1185">Reference proteome</keyword>
<dbReference type="Gene3D" id="2.40.50.180">
    <property type="entry name" value="CheA-289, Domain 4"/>
    <property type="match status" value="1"/>
</dbReference>
<dbReference type="Pfam" id="PF01584">
    <property type="entry name" value="CheW"/>
    <property type="match status" value="1"/>
</dbReference>
<dbReference type="PANTHER" id="PTHR22617">
    <property type="entry name" value="CHEMOTAXIS SENSOR HISTIDINE KINASE-RELATED"/>
    <property type="match status" value="1"/>
</dbReference>
<gene>
    <name evidence="3" type="ORF">SAMN06265795_101631</name>
</gene>
<dbReference type="InterPro" id="IPR036061">
    <property type="entry name" value="CheW-like_dom_sf"/>
</dbReference>
<protein>
    <submittedName>
        <fullName evidence="3">Twitching motility protein PilI</fullName>
    </submittedName>
</protein>
<dbReference type="EMBL" id="FZOT01000001">
    <property type="protein sequence ID" value="SNS23152.1"/>
    <property type="molecule type" value="Genomic_DNA"/>
</dbReference>
<reference evidence="3 4" key="1">
    <citation type="submission" date="2017-06" db="EMBL/GenBank/DDBJ databases">
        <authorList>
            <person name="Kim H.J."/>
            <person name="Triplett B.A."/>
        </authorList>
    </citation>
    <scope>NUCLEOTIDE SEQUENCE [LARGE SCALE GENOMIC DNA]</scope>
    <source>
        <strain evidence="3 4">U15</strain>
    </source>
</reference>
<dbReference type="OrthoDB" id="5298045at2"/>
<dbReference type="PANTHER" id="PTHR22617:SF43">
    <property type="entry name" value="PROTEIN PILI"/>
    <property type="match status" value="1"/>
</dbReference>
<dbReference type="SUPFAM" id="SSF50341">
    <property type="entry name" value="CheW-like"/>
    <property type="match status" value="1"/>
</dbReference>
<dbReference type="InterPro" id="IPR002545">
    <property type="entry name" value="CheW-lke_dom"/>
</dbReference>
<dbReference type="InterPro" id="IPR039315">
    <property type="entry name" value="CheW"/>
</dbReference>
<dbReference type="Proteomes" id="UP000198284">
    <property type="component" value="Unassembled WGS sequence"/>
</dbReference>
<accession>A0A239CTI1</accession>
<dbReference type="AlphaFoldDB" id="A0A239CTI1"/>